<dbReference type="InterPro" id="IPR039537">
    <property type="entry name" value="Retrotran_Ty1/copia-like"/>
</dbReference>
<name>A0ABQ4ZT94_9ASTR</name>
<dbReference type="Proteomes" id="UP001151760">
    <property type="component" value="Unassembled WGS sequence"/>
</dbReference>
<keyword evidence="4" id="KW-0378">Hydrolase</keyword>
<evidence type="ECO:0000256" key="4">
    <source>
        <dbReference type="ARBA" id="ARBA00022801"/>
    </source>
</evidence>
<feature type="compositionally biased region" description="Polar residues" evidence="6">
    <location>
        <begin position="691"/>
        <end position="711"/>
    </location>
</feature>
<evidence type="ECO:0000313" key="9">
    <source>
        <dbReference type="Proteomes" id="UP001151760"/>
    </source>
</evidence>
<dbReference type="PROSITE" id="PS50158">
    <property type="entry name" value="ZF_CCHC"/>
    <property type="match status" value="1"/>
</dbReference>
<dbReference type="Gene3D" id="4.10.60.10">
    <property type="entry name" value="Zinc finger, CCHC-type"/>
    <property type="match status" value="1"/>
</dbReference>
<dbReference type="InterPro" id="IPR054722">
    <property type="entry name" value="PolX-like_BBD"/>
</dbReference>
<organism evidence="8 9">
    <name type="scientific">Tanacetum coccineum</name>
    <dbReference type="NCBI Taxonomy" id="301880"/>
    <lineage>
        <taxon>Eukaryota</taxon>
        <taxon>Viridiplantae</taxon>
        <taxon>Streptophyta</taxon>
        <taxon>Embryophyta</taxon>
        <taxon>Tracheophyta</taxon>
        <taxon>Spermatophyta</taxon>
        <taxon>Magnoliopsida</taxon>
        <taxon>eudicotyledons</taxon>
        <taxon>Gunneridae</taxon>
        <taxon>Pentapetalae</taxon>
        <taxon>asterids</taxon>
        <taxon>campanulids</taxon>
        <taxon>Asterales</taxon>
        <taxon>Asteraceae</taxon>
        <taxon>Asteroideae</taxon>
        <taxon>Anthemideae</taxon>
        <taxon>Anthemidinae</taxon>
        <taxon>Tanacetum</taxon>
    </lineage>
</organism>
<keyword evidence="5" id="KW-0862">Zinc</keyword>
<dbReference type="SUPFAM" id="SSF56672">
    <property type="entry name" value="DNA/RNA polymerases"/>
    <property type="match status" value="1"/>
</dbReference>
<comment type="caution">
    <text evidence="8">The sequence shown here is derived from an EMBL/GenBank/DDBJ whole genome shotgun (WGS) entry which is preliminary data.</text>
</comment>
<evidence type="ECO:0000256" key="5">
    <source>
        <dbReference type="PROSITE-ProRule" id="PRU00047"/>
    </source>
</evidence>
<dbReference type="InterPro" id="IPR012337">
    <property type="entry name" value="RNaseH-like_sf"/>
</dbReference>
<dbReference type="InterPro" id="IPR036397">
    <property type="entry name" value="RNaseH_sf"/>
</dbReference>
<dbReference type="InterPro" id="IPR013103">
    <property type="entry name" value="RVT_2"/>
</dbReference>
<protein>
    <submittedName>
        <fullName evidence="8">Ribonuclease H-like domain-containing protein</fullName>
    </submittedName>
</protein>
<dbReference type="SMART" id="SM00343">
    <property type="entry name" value="ZnF_C2HC"/>
    <property type="match status" value="1"/>
</dbReference>
<feature type="domain" description="CCHC-type" evidence="7">
    <location>
        <begin position="463"/>
        <end position="477"/>
    </location>
</feature>
<dbReference type="SUPFAM" id="SSF53098">
    <property type="entry name" value="Ribonuclease H-like"/>
    <property type="match status" value="1"/>
</dbReference>
<feature type="compositionally biased region" description="Low complexity" evidence="6">
    <location>
        <begin position="137"/>
        <end position="151"/>
    </location>
</feature>
<sequence length="1687" mass="189640">YARAMIELRADVELKHSLMVAVPKLEGEGYTQGSKRRAMAAVRREIGSNTKFTYRPKAPRTPKVTNDKKNSMVPSTSNLFDVLGSVEDVEDIEGRNVSLPGNLSPTSLVLRINEMEHQVLDGKLVLLDDVGKPLKSSTNVASKKSSKANKASKSDSRVGNKSLYEKLKETYDEDSYDDDDYDDRSLTYKQMAFANAYDIRSFNLLNHANIVGIKSLLEVIVVKLVLLISLLEDMVSESSHNGGCTSKVSKMLKPENGNSALKTTIVEGVEKVIPPTTVEEKAQKRLESLLEVIEKKFGGNVATKKIQRNLLKQQYENFSAPSSETLDQTFDRLQKLVSQLEILGEKLSQEDVNQKLTNSTNGVVNTAHGATTVSTQATAVNSTTIDNLSDAVICAFFASQPNSPQLDNEDLQQINPDDLEEMDLRWQMAMLTMRARRFLKKTGRKLTVNGTETIGFDKSKVECYNCHKKGHFARECRAPRNQENRNRESTRRSVPVETTTSNALISCDGLGDWIDQAEEGPTNFALMAYSSTSFNSEVSTDSNCSSSCLESVEARLLIYKKNESVYEEDIKLLKHEIYLKEVAIIELRRINFMPPKHDLSSLEEFVNEPIVNEATVKKSIIETSEAKASADKPKVVKKNHRAPIIKDWVSDSEEEDMPQAKKEKKIVKSSFAKIKFVKSKEQVKSPRKTTVKQGNQNRLNTHSPRGNQRNWNNMMSQRLGSNFEMINKACYVCGSFDALQYVSLTTARPVNTAQPRTTVNSARPMTNVFNKAHSTVRRPINNKTATKNSNFNKRVNTVSGKNVNTARPKAVVNTARPKAVLNVVKGNQVNAVKASACWVWKPKTKVIDHVSKHNSASTILKRFDYIDAQGRSKHMTENMSYLTNFEEIDGGYVAFGGNPKGGKITGRGIIKTGNLDFENVYFVRELQFNLFSVSQMCDKKNSVLFNDTECIVLSPNFKLTDESHVLLKVPRKNNMYSVDLKNIVPKGGLTCLFAKATSDESKLWHRRLGHINFKTMNKLVKGNLVRGLPLKLFENDQTCVACQKGKQHRASSRTPQQNGVAERKNRTLIKAARIMLADSKLPTTFLAEAVNTACYVQNRVLVIKPHNKTPYGLFLRRKPALGFMKPFRCPITILNTIDHLGKFDGKADEGFFIGYSINRSGPNWLFDIDALTKSMNYKPVIIGNQSNSSAGTKACNDAGKARMETVHGKDYILLPLWTTDPLLSQSPKSSPDAGFKPSGDNEKKVTEEPGKEGGDPSNEDDRVDKEKNDSVNSTNNINTTSDRNNTNNVNAVSSIINATGIEVNAVGAKTSIELPDDPNMPELEDIIYSDDAEDVGAEADMNNLNTFIPVSPIPSARIHKDHPVEQIIGDWNSTPQTRRMTKNLEEHGLFSSVQQRTNHKDFQNCLNKKDERGIMIKNKARLVAQGYTQEEGIDYDEMDVKSAFIYGKIEEEVYVCQPLGFEDPNFPNRVYKLEKALYGLHQAPKAWYETLSTCLLDNGFQRGKINKTLFIRKDKEFEKMMHKKFQMSYMGELTFFLGLQVKQKEDGIFISQDKYVTNILKKFIFTDVKTASTPMETKKPLLKDEDGKEVDVHLYRSMIGSLMYLTSLRPDIMFAVCACARYQVNPKVSHLYAVKRIFRYLKGQPKLGLWYPKDSPFDLVAYWKRISGKRTKNKAKNDKTEHGMERA</sequence>
<dbReference type="EMBL" id="BQNB010011636">
    <property type="protein sequence ID" value="GJS93152.1"/>
    <property type="molecule type" value="Genomic_DNA"/>
</dbReference>
<keyword evidence="1" id="KW-0645">Protease</keyword>
<evidence type="ECO:0000313" key="8">
    <source>
        <dbReference type="EMBL" id="GJS93152.1"/>
    </source>
</evidence>
<dbReference type="Pfam" id="PF13976">
    <property type="entry name" value="gag_pre-integrs"/>
    <property type="match status" value="1"/>
</dbReference>
<dbReference type="InterPro" id="IPR001878">
    <property type="entry name" value="Znf_CCHC"/>
</dbReference>
<dbReference type="Gene3D" id="3.30.420.10">
    <property type="entry name" value="Ribonuclease H-like superfamily/Ribonuclease H"/>
    <property type="match status" value="1"/>
</dbReference>
<accession>A0ABQ4ZT94</accession>
<dbReference type="PANTHER" id="PTHR42648:SF32">
    <property type="entry name" value="RIBONUCLEASE H-LIKE DOMAIN, GAG-PRE-INTEGRASE DOMAIN PROTEIN-RELATED"/>
    <property type="match status" value="1"/>
</dbReference>
<gene>
    <name evidence="8" type="ORF">Tco_0800120</name>
</gene>
<reference evidence="8" key="2">
    <citation type="submission" date="2022-01" db="EMBL/GenBank/DDBJ databases">
        <authorList>
            <person name="Yamashiro T."/>
            <person name="Shiraishi A."/>
            <person name="Satake H."/>
            <person name="Nakayama K."/>
        </authorList>
    </citation>
    <scope>NUCLEOTIDE SEQUENCE</scope>
</reference>
<feature type="compositionally biased region" description="Basic and acidic residues" evidence="6">
    <location>
        <begin position="1239"/>
        <end position="1269"/>
    </location>
</feature>
<proteinExistence type="predicted"/>
<feature type="region of interest" description="Disordered" evidence="6">
    <location>
        <begin position="137"/>
        <end position="158"/>
    </location>
</feature>
<evidence type="ECO:0000256" key="2">
    <source>
        <dbReference type="ARBA" id="ARBA00022723"/>
    </source>
</evidence>
<evidence type="ECO:0000256" key="6">
    <source>
        <dbReference type="SAM" id="MobiDB-lite"/>
    </source>
</evidence>
<evidence type="ECO:0000256" key="3">
    <source>
        <dbReference type="ARBA" id="ARBA00022750"/>
    </source>
</evidence>
<feature type="region of interest" description="Disordered" evidence="6">
    <location>
        <begin position="52"/>
        <end position="72"/>
    </location>
</feature>
<keyword evidence="3" id="KW-0064">Aspartyl protease</keyword>
<dbReference type="InterPro" id="IPR036875">
    <property type="entry name" value="Znf_CCHC_sf"/>
</dbReference>
<evidence type="ECO:0000256" key="1">
    <source>
        <dbReference type="ARBA" id="ARBA00022670"/>
    </source>
</evidence>
<dbReference type="Pfam" id="PF22936">
    <property type="entry name" value="Pol_BBD"/>
    <property type="match status" value="1"/>
</dbReference>
<dbReference type="SUPFAM" id="SSF57756">
    <property type="entry name" value="Retrovirus zinc finger-like domains"/>
    <property type="match status" value="1"/>
</dbReference>
<reference evidence="8" key="1">
    <citation type="journal article" date="2022" name="Int. J. Mol. Sci.">
        <title>Draft Genome of Tanacetum Coccineum: Genomic Comparison of Closely Related Tanacetum-Family Plants.</title>
        <authorList>
            <person name="Yamashiro T."/>
            <person name="Shiraishi A."/>
            <person name="Nakayama K."/>
            <person name="Satake H."/>
        </authorList>
    </citation>
    <scope>NUCLEOTIDE SEQUENCE</scope>
</reference>
<keyword evidence="9" id="KW-1185">Reference proteome</keyword>
<dbReference type="InterPro" id="IPR043502">
    <property type="entry name" value="DNA/RNA_pol_sf"/>
</dbReference>
<dbReference type="Pfam" id="PF07727">
    <property type="entry name" value="RVT_2"/>
    <property type="match status" value="2"/>
</dbReference>
<keyword evidence="2" id="KW-0479">Metal-binding</keyword>
<keyword evidence="5" id="KW-0863">Zinc-finger</keyword>
<feature type="region of interest" description="Disordered" evidence="6">
    <location>
        <begin position="1223"/>
        <end position="1287"/>
    </location>
</feature>
<feature type="region of interest" description="Disordered" evidence="6">
    <location>
        <begin position="682"/>
        <end position="711"/>
    </location>
</feature>
<dbReference type="PANTHER" id="PTHR42648">
    <property type="entry name" value="TRANSPOSASE, PUTATIVE-RELATED"/>
    <property type="match status" value="1"/>
</dbReference>
<feature type="non-terminal residue" evidence="8">
    <location>
        <position position="1"/>
    </location>
</feature>
<evidence type="ECO:0000259" key="7">
    <source>
        <dbReference type="PROSITE" id="PS50158"/>
    </source>
</evidence>
<dbReference type="InterPro" id="IPR025724">
    <property type="entry name" value="GAG-pre-integrase_dom"/>
</dbReference>
<feature type="compositionally biased region" description="Low complexity" evidence="6">
    <location>
        <begin position="1270"/>
        <end position="1287"/>
    </location>
</feature>